<gene>
    <name evidence="1" type="ORF">M9H77_26512</name>
</gene>
<sequence>MVKLATARESRMYGPRLARTNRSEYINAGIYLFATVLLISGFAAQFSYEPKSGLILLLIALALIAFVNLHDLIAHLAGIDFRFPLMDFDLQLALVEFTVPVVQILGTVLSFLGFLFIFLQAERGYGYFSVEKHALNMLIAGAALWLLGSIHNSCQIYERADGHVQILQQSVHIPFLMGSSLFLVGAILNSREQAGYIHHGLHLLDAVFIWLGIVWSLLFFIGGINNVTKVFKMQPANGLRLEKLRGGAQERLIQVQDGQVPLIIDQESRRWKETREESTSPPVVPTPYKDVLVGQA</sequence>
<dbReference type="Proteomes" id="UP001060085">
    <property type="component" value="Linkage Group LG06"/>
</dbReference>
<evidence type="ECO:0000313" key="2">
    <source>
        <dbReference type="Proteomes" id="UP001060085"/>
    </source>
</evidence>
<proteinExistence type="predicted"/>
<comment type="caution">
    <text evidence="1">The sequence shown here is derived from an EMBL/GenBank/DDBJ whole genome shotgun (WGS) entry which is preliminary data.</text>
</comment>
<reference evidence="2" key="1">
    <citation type="journal article" date="2023" name="Nat. Plants">
        <title>Single-cell RNA sequencing provides a high-resolution roadmap for understanding the multicellular compartmentation of specialized metabolism.</title>
        <authorList>
            <person name="Sun S."/>
            <person name="Shen X."/>
            <person name="Li Y."/>
            <person name="Li Y."/>
            <person name="Wang S."/>
            <person name="Li R."/>
            <person name="Zhang H."/>
            <person name="Shen G."/>
            <person name="Guo B."/>
            <person name="Wei J."/>
            <person name="Xu J."/>
            <person name="St-Pierre B."/>
            <person name="Chen S."/>
            <person name="Sun C."/>
        </authorList>
    </citation>
    <scope>NUCLEOTIDE SEQUENCE [LARGE SCALE GENOMIC DNA]</scope>
</reference>
<accession>A0ACC0AC22</accession>
<organism evidence="1 2">
    <name type="scientific">Catharanthus roseus</name>
    <name type="common">Madagascar periwinkle</name>
    <name type="synonym">Vinca rosea</name>
    <dbReference type="NCBI Taxonomy" id="4058"/>
    <lineage>
        <taxon>Eukaryota</taxon>
        <taxon>Viridiplantae</taxon>
        <taxon>Streptophyta</taxon>
        <taxon>Embryophyta</taxon>
        <taxon>Tracheophyta</taxon>
        <taxon>Spermatophyta</taxon>
        <taxon>Magnoliopsida</taxon>
        <taxon>eudicotyledons</taxon>
        <taxon>Gunneridae</taxon>
        <taxon>Pentapetalae</taxon>
        <taxon>asterids</taxon>
        <taxon>lamiids</taxon>
        <taxon>Gentianales</taxon>
        <taxon>Apocynaceae</taxon>
        <taxon>Rauvolfioideae</taxon>
        <taxon>Vinceae</taxon>
        <taxon>Catharanthinae</taxon>
        <taxon>Catharanthus</taxon>
    </lineage>
</organism>
<evidence type="ECO:0000313" key="1">
    <source>
        <dbReference type="EMBL" id="KAI5657719.1"/>
    </source>
</evidence>
<dbReference type="EMBL" id="CM044706">
    <property type="protein sequence ID" value="KAI5657719.1"/>
    <property type="molecule type" value="Genomic_DNA"/>
</dbReference>
<protein>
    <submittedName>
        <fullName evidence="1">Uncharacterized protein</fullName>
    </submittedName>
</protein>
<keyword evidence="2" id="KW-1185">Reference proteome</keyword>
<name>A0ACC0AC22_CATRO</name>